<evidence type="ECO:0000256" key="1">
    <source>
        <dbReference type="SAM" id="Phobius"/>
    </source>
</evidence>
<dbReference type="PANTHER" id="PTHR47074:SF11">
    <property type="entry name" value="REVERSE TRANSCRIPTASE-LIKE PROTEIN"/>
    <property type="match status" value="1"/>
</dbReference>
<feature type="domain" description="RNase H type-1" evidence="2">
    <location>
        <begin position="113"/>
        <end position="188"/>
    </location>
</feature>
<keyword evidence="1" id="KW-0472">Membrane</keyword>
<organism evidence="3">
    <name type="scientific">Panicum hallii</name>
    <dbReference type="NCBI Taxonomy" id="206008"/>
    <lineage>
        <taxon>Eukaryota</taxon>
        <taxon>Viridiplantae</taxon>
        <taxon>Streptophyta</taxon>
        <taxon>Embryophyta</taxon>
        <taxon>Tracheophyta</taxon>
        <taxon>Spermatophyta</taxon>
        <taxon>Magnoliopsida</taxon>
        <taxon>Liliopsida</taxon>
        <taxon>Poales</taxon>
        <taxon>Poaceae</taxon>
        <taxon>PACMAD clade</taxon>
        <taxon>Panicoideae</taxon>
        <taxon>Panicodae</taxon>
        <taxon>Paniceae</taxon>
        <taxon>Panicinae</taxon>
        <taxon>Panicum</taxon>
        <taxon>Panicum sect. Panicum</taxon>
    </lineage>
</organism>
<keyword evidence="1" id="KW-0812">Transmembrane</keyword>
<gene>
    <name evidence="3" type="ORF">PAHAL_5G022300</name>
</gene>
<feature type="transmembrane region" description="Helical" evidence="1">
    <location>
        <begin position="193"/>
        <end position="216"/>
    </location>
</feature>
<evidence type="ECO:0000313" key="3">
    <source>
        <dbReference type="EMBL" id="PAN26597.2"/>
    </source>
</evidence>
<sequence length="249" mass="26598">MHFNLVLEDELRGLLLDLASNKLSRHLPETSPKGYCTARTAELIICGAWSLWSGRNARNHGKQNWDSAAAARRISSMLEDFIYSGTEASSSRAGVRSRWSRPPSGGAKVNTDDAAFSMATGTGCTGAVPCDEMGGVMAAAARSYSNIADVLMAEALVAGDGMLLPVEQEAMKVILETDNATVVTLLHQMMESVAVSLVFGMKLESLACLLLLLFVLMLTGKAMRLPTCARACHRCLPLSCPGLGLFRTG</sequence>
<dbReference type="EMBL" id="CM008050">
    <property type="protein sequence ID" value="PAN26597.2"/>
    <property type="molecule type" value="Genomic_DNA"/>
</dbReference>
<dbReference type="Proteomes" id="UP000243499">
    <property type="component" value="Chromosome 5"/>
</dbReference>
<dbReference type="InterPro" id="IPR002156">
    <property type="entry name" value="RNaseH_domain"/>
</dbReference>
<dbReference type="GO" id="GO:0003676">
    <property type="term" value="F:nucleic acid binding"/>
    <property type="evidence" value="ECO:0007669"/>
    <property type="project" value="InterPro"/>
</dbReference>
<dbReference type="PANTHER" id="PTHR47074">
    <property type="entry name" value="BNAC02G40300D PROTEIN"/>
    <property type="match status" value="1"/>
</dbReference>
<dbReference type="InterPro" id="IPR052929">
    <property type="entry name" value="RNase_H-like_EbsB-rel"/>
</dbReference>
<keyword evidence="1" id="KW-1133">Transmembrane helix</keyword>
<reference evidence="3" key="1">
    <citation type="submission" date="2018-04" db="EMBL/GenBank/DDBJ databases">
        <title>WGS assembly of Panicum hallii.</title>
        <authorList>
            <person name="Lovell J."/>
            <person name="Jenkins J."/>
            <person name="Lowry D."/>
            <person name="Mamidi S."/>
            <person name="Sreedasyam A."/>
            <person name="Weng X."/>
            <person name="Barry K."/>
            <person name="Bonette J."/>
            <person name="Campitelli B."/>
            <person name="Daum C."/>
            <person name="Gordon S."/>
            <person name="Gould B."/>
            <person name="Lipzen A."/>
            <person name="Macqueen A."/>
            <person name="Palacio-Mejia J."/>
            <person name="Plott C."/>
            <person name="Shakirov E."/>
            <person name="Shu S."/>
            <person name="Yoshinaga Y."/>
            <person name="Zane M."/>
            <person name="Rokhsar D."/>
            <person name="Grimwood J."/>
            <person name="Schmutz J."/>
            <person name="Juenger T."/>
        </authorList>
    </citation>
    <scope>NUCLEOTIDE SEQUENCE [LARGE SCALE GENOMIC DNA]</scope>
    <source>
        <strain evidence="3">FIL2</strain>
    </source>
</reference>
<dbReference type="Gramene" id="PAN26597">
    <property type="protein sequence ID" value="PAN26597"/>
    <property type="gene ID" value="PAHAL_5G022300"/>
</dbReference>
<dbReference type="GO" id="GO:0004523">
    <property type="term" value="F:RNA-DNA hybrid ribonuclease activity"/>
    <property type="evidence" value="ECO:0007669"/>
    <property type="project" value="InterPro"/>
</dbReference>
<accession>A0A2S3HN82</accession>
<evidence type="ECO:0000259" key="2">
    <source>
        <dbReference type="Pfam" id="PF13456"/>
    </source>
</evidence>
<name>A0A2S3HN82_9POAL</name>
<dbReference type="AlphaFoldDB" id="A0A2S3HN82"/>
<dbReference type="Pfam" id="PF13456">
    <property type="entry name" value="RVT_3"/>
    <property type="match status" value="1"/>
</dbReference>
<proteinExistence type="predicted"/>
<protein>
    <recommendedName>
        <fullName evidence="2">RNase H type-1 domain-containing protein</fullName>
    </recommendedName>
</protein>